<keyword evidence="2" id="KW-0813">Transport</keyword>
<feature type="transmembrane region" description="Helical" evidence="10">
    <location>
        <begin position="7"/>
        <end position="24"/>
    </location>
</feature>
<dbReference type="EMBL" id="LCOK01000003">
    <property type="protein sequence ID" value="KKU77354.1"/>
    <property type="molecule type" value="Genomic_DNA"/>
</dbReference>
<comment type="caution">
    <text evidence="12">The sequence shown here is derived from an EMBL/GenBank/DDBJ whole genome shotgun (WGS) entry which is preliminary data.</text>
</comment>
<dbReference type="NCBIfam" id="TIGR03592">
    <property type="entry name" value="yidC_oxa1_cterm"/>
    <property type="match status" value="1"/>
</dbReference>
<evidence type="ECO:0000256" key="1">
    <source>
        <dbReference type="ARBA" id="ARBA00004651"/>
    </source>
</evidence>
<gene>
    <name evidence="12" type="ORF">UY02_C0003G0019</name>
</gene>
<feature type="transmembrane region" description="Helical" evidence="10">
    <location>
        <begin position="30"/>
        <end position="47"/>
    </location>
</feature>
<sequence>MGNFFNIILYQPLFNLLVLLYVTFQDLGVAIILMTIIIRVILYPLFYKSFKNQTLMQKIQPEVQKIQHDHKDNREKQAQALMELYRQHKVSPFSGFLLILVQLPILIVLYQLFLKGLTPEAFTNLYSFMTAPEQIYSTFLGLIDLKNPSILIVVLAVVLQYVQGRLSLPKTDKSADSPTAKVSRSMIFIGPVLTLIVLVKLPAAIGLYWLVSSGFSIGQQLLINKKLKNNTGNNERGIQSENKKTS</sequence>
<comment type="subcellular location">
    <subcellularLocation>
        <location evidence="1">Cell membrane</location>
        <topology evidence="1">Multi-pass membrane protein</topology>
    </subcellularLocation>
    <subcellularLocation>
        <location evidence="9">Membrane</location>
        <topology evidence="9">Multi-pass membrane protein</topology>
    </subcellularLocation>
</comment>
<proteinExistence type="inferred from homology"/>
<dbReference type="PANTHER" id="PTHR12428">
    <property type="entry name" value="OXA1"/>
    <property type="match status" value="1"/>
</dbReference>
<dbReference type="AlphaFoldDB" id="A0A0G1T683"/>
<reference evidence="12 13" key="1">
    <citation type="journal article" date="2015" name="Nature">
        <title>rRNA introns, odd ribosomes, and small enigmatic genomes across a large radiation of phyla.</title>
        <authorList>
            <person name="Brown C.T."/>
            <person name="Hug L.A."/>
            <person name="Thomas B.C."/>
            <person name="Sharon I."/>
            <person name="Castelle C.J."/>
            <person name="Singh A."/>
            <person name="Wilkins M.J."/>
            <person name="Williams K.H."/>
            <person name="Banfield J.F."/>
        </authorList>
    </citation>
    <scope>NUCLEOTIDE SEQUENCE [LARGE SCALE GENOMIC DNA]</scope>
</reference>
<evidence type="ECO:0000259" key="11">
    <source>
        <dbReference type="Pfam" id="PF02096"/>
    </source>
</evidence>
<dbReference type="GO" id="GO:0051205">
    <property type="term" value="P:protein insertion into membrane"/>
    <property type="evidence" value="ECO:0007669"/>
    <property type="project" value="TreeGrafter"/>
</dbReference>
<feature type="transmembrane region" description="Helical" evidence="10">
    <location>
        <begin position="188"/>
        <end position="211"/>
    </location>
</feature>
<feature type="domain" description="Membrane insertase YidC/Oxa/ALB C-terminal" evidence="11">
    <location>
        <begin position="28"/>
        <end position="225"/>
    </location>
</feature>
<keyword evidence="4 9" id="KW-0812">Transmembrane</keyword>
<dbReference type="PANTHER" id="PTHR12428:SF65">
    <property type="entry name" value="CYTOCHROME C OXIDASE ASSEMBLY PROTEIN COX18, MITOCHONDRIAL"/>
    <property type="match status" value="1"/>
</dbReference>
<evidence type="ECO:0000256" key="9">
    <source>
        <dbReference type="RuleBase" id="RU003945"/>
    </source>
</evidence>
<feature type="transmembrane region" description="Helical" evidence="10">
    <location>
        <begin position="150"/>
        <end position="168"/>
    </location>
</feature>
<accession>A0A0G1T683</accession>
<evidence type="ECO:0000313" key="13">
    <source>
        <dbReference type="Proteomes" id="UP000034682"/>
    </source>
</evidence>
<dbReference type="GO" id="GO:0032977">
    <property type="term" value="F:membrane insertase activity"/>
    <property type="evidence" value="ECO:0007669"/>
    <property type="project" value="InterPro"/>
</dbReference>
<dbReference type="Pfam" id="PF02096">
    <property type="entry name" value="60KD_IMP"/>
    <property type="match status" value="1"/>
</dbReference>
<evidence type="ECO:0000256" key="7">
    <source>
        <dbReference type="ARBA" id="ARBA00023136"/>
    </source>
</evidence>
<feature type="transmembrane region" description="Helical" evidence="10">
    <location>
        <begin position="93"/>
        <end position="113"/>
    </location>
</feature>
<evidence type="ECO:0000256" key="2">
    <source>
        <dbReference type="ARBA" id="ARBA00022448"/>
    </source>
</evidence>
<evidence type="ECO:0000256" key="3">
    <source>
        <dbReference type="ARBA" id="ARBA00022475"/>
    </source>
</evidence>
<protein>
    <submittedName>
        <fullName evidence="12">Preprotein translocase subunit YidC</fullName>
    </submittedName>
</protein>
<name>A0A0G1T683_9BACT</name>
<evidence type="ECO:0000256" key="6">
    <source>
        <dbReference type="ARBA" id="ARBA00022989"/>
    </source>
</evidence>
<dbReference type="InterPro" id="IPR047196">
    <property type="entry name" value="YidC_ALB_C"/>
</dbReference>
<dbReference type="GO" id="GO:0015031">
    <property type="term" value="P:protein transport"/>
    <property type="evidence" value="ECO:0007669"/>
    <property type="project" value="UniProtKB-KW"/>
</dbReference>
<keyword evidence="8" id="KW-0143">Chaperone</keyword>
<evidence type="ECO:0000313" key="12">
    <source>
        <dbReference type="EMBL" id="KKU77354.1"/>
    </source>
</evidence>
<keyword evidence="3" id="KW-1003">Cell membrane</keyword>
<dbReference type="GO" id="GO:0005886">
    <property type="term" value="C:plasma membrane"/>
    <property type="evidence" value="ECO:0007669"/>
    <property type="project" value="UniProtKB-SubCell"/>
</dbReference>
<dbReference type="CDD" id="cd20070">
    <property type="entry name" value="5TM_YidC_Alb3"/>
    <property type="match status" value="1"/>
</dbReference>
<dbReference type="InterPro" id="IPR028055">
    <property type="entry name" value="YidC/Oxa/ALB_C"/>
</dbReference>
<comment type="similarity">
    <text evidence="9">Belongs to the OXA1/ALB3/YidC family.</text>
</comment>
<keyword evidence="5" id="KW-0653">Protein transport</keyword>
<dbReference type="Proteomes" id="UP000034682">
    <property type="component" value="Unassembled WGS sequence"/>
</dbReference>
<evidence type="ECO:0000256" key="4">
    <source>
        <dbReference type="ARBA" id="ARBA00022692"/>
    </source>
</evidence>
<keyword evidence="7 10" id="KW-0472">Membrane</keyword>
<evidence type="ECO:0000256" key="8">
    <source>
        <dbReference type="ARBA" id="ARBA00023186"/>
    </source>
</evidence>
<evidence type="ECO:0000256" key="10">
    <source>
        <dbReference type="SAM" id="Phobius"/>
    </source>
</evidence>
<keyword evidence="6 10" id="KW-1133">Transmembrane helix</keyword>
<evidence type="ECO:0000256" key="5">
    <source>
        <dbReference type="ARBA" id="ARBA00022927"/>
    </source>
</evidence>
<organism evidence="12 13">
    <name type="scientific">Candidatus Giovannonibacteria bacterium GW2011_GWB1_47_6b</name>
    <dbReference type="NCBI Taxonomy" id="1618655"/>
    <lineage>
        <taxon>Bacteria</taxon>
        <taxon>Candidatus Giovannoniibacteriota</taxon>
    </lineage>
</organism>
<dbReference type="InterPro" id="IPR001708">
    <property type="entry name" value="YidC/ALB3/OXA1/COX18"/>
</dbReference>